<protein>
    <submittedName>
        <fullName evidence="1">Uncharacterized protein</fullName>
    </submittedName>
</protein>
<comment type="caution">
    <text evidence="1">The sequence shown here is derived from an EMBL/GenBank/DDBJ whole genome shotgun (WGS) entry which is preliminary data.</text>
</comment>
<name>A0ABR1B034_POLSC</name>
<evidence type="ECO:0000313" key="2">
    <source>
        <dbReference type="Proteomes" id="UP001359485"/>
    </source>
</evidence>
<dbReference type="EMBL" id="JAWJWF010000005">
    <property type="protein sequence ID" value="KAK6632197.1"/>
    <property type="molecule type" value="Genomic_DNA"/>
</dbReference>
<keyword evidence="2" id="KW-1185">Reference proteome</keyword>
<dbReference type="Proteomes" id="UP001359485">
    <property type="component" value="Unassembled WGS sequence"/>
</dbReference>
<accession>A0ABR1B034</accession>
<reference evidence="1 2" key="1">
    <citation type="submission" date="2023-09" db="EMBL/GenBank/DDBJ databases">
        <title>Genomes of two closely related lineages of the louse Polyplax serrata with different host specificities.</title>
        <authorList>
            <person name="Martinu J."/>
            <person name="Tarabai H."/>
            <person name="Stefka J."/>
            <person name="Hypsa V."/>
        </authorList>
    </citation>
    <scope>NUCLEOTIDE SEQUENCE [LARGE SCALE GENOMIC DNA]</scope>
    <source>
        <strain evidence="1">98ZLc_SE</strain>
    </source>
</reference>
<evidence type="ECO:0000313" key="1">
    <source>
        <dbReference type="EMBL" id="KAK6632197.1"/>
    </source>
</evidence>
<organism evidence="1 2">
    <name type="scientific">Polyplax serrata</name>
    <name type="common">Common mouse louse</name>
    <dbReference type="NCBI Taxonomy" id="468196"/>
    <lineage>
        <taxon>Eukaryota</taxon>
        <taxon>Metazoa</taxon>
        <taxon>Ecdysozoa</taxon>
        <taxon>Arthropoda</taxon>
        <taxon>Hexapoda</taxon>
        <taxon>Insecta</taxon>
        <taxon>Pterygota</taxon>
        <taxon>Neoptera</taxon>
        <taxon>Paraneoptera</taxon>
        <taxon>Psocodea</taxon>
        <taxon>Troctomorpha</taxon>
        <taxon>Phthiraptera</taxon>
        <taxon>Anoplura</taxon>
        <taxon>Polyplacidae</taxon>
        <taxon>Polyplax</taxon>
    </lineage>
</organism>
<sequence>MTYAIFGDDGGGGAQEEIHGNFHKYTDKGVFPWEKGLYHLPALRLKSHIKCVGKIRFLFLLQNLLPNYGRGFIPSRDLVWQTTGDETELTED</sequence>
<proteinExistence type="predicted"/>
<gene>
    <name evidence="1" type="ORF">RUM44_007228</name>
</gene>